<dbReference type="CDD" id="cd03443">
    <property type="entry name" value="PaaI_thioesterase"/>
    <property type="match status" value="1"/>
</dbReference>
<evidence type="ECO:0000259" key="1">
    <source>
        <dbReference type="Pfam" id="PF13622"/>
    </source>
</evidence>
<dbReference type="GO" id="GO:0016790">
    <property type="term" value="F:thiolester hydrolase activity"/>
    <property type="evidence" value="ECO:0007669"/>
    <property type="project" value="UniProtKB-ARBA"/>
</dbReference>
<organism evidence="2 3">
    <name type="scientific">Rhodococcus jostii</name>
    <dbReference type="NCBI Taxonomy" id="132919"/>
    <lineage>
        <taxon>Bacteria</taxon>
        <taxon>Bacillati</taxon>
        <taxon>Actinomycetota</taxon>
        <taxon>Actinomycetes</taxon>
        <taxon>Mycobacteriales</taxon>
        <taxon>Nocardiaceae</taxon>
        <taxon>Rhodococcus</taxon>
    </lineage>
</organism>
<protein>
    <submittedName>
        <fullName evidence="2">Uncharacterized domain 1-containing protein</fullName>
    </submittedName>
</protein>
<proteinExistence type="predicted"/>
<evidence type="ECO:0000313" key="2">
    <source>
        <dbReference type="EMBL" id="SEE85390.1"/>
    </source>
</evidence>
<dbReference type="EMBL" id="FNTL01000005">
    <property type="protein sequence ID" value="SEE85390.1"/>
    <property type="molecule type" value="Genomic_DNA"/>
</dbReference>
<dbReference type="RefSeq" id="WP_073362583.1">
    <property type="nucleotide sequence ID" value="NZ_FNTL01000005.1"/>
</dbReference>
<dbReference type="InterPro" id="IPR003736">
    <property type="entry name" value="PAAI_dom"/>
</dbReference>
<dbReference type="SUPFAM" id="SSF54637">
    <property type="entry name" value="Thioesterase/thiol ester dehydrase-isomerase"/>
    <property type="match status" value="1"/>
</dbReference>
<accession>A0A1H5M896</accession>
<dbReference type="NCBIfam" id="TIGR00369">
    <property type="entry name" value="unchar_dom_1"/>
    <property type="match status" value="1"/>
</dbReference>
<dbReference type="InterPro" id="IPR029069">
    <property type="entry name" value="HotDog_dom_sf"/>
</dbReference>
<dbReference type="Proteomes" id="UP000183407">
    <property type="component" value="Unassembled WGS sequence"/>
</dbReference>
<gene>
    <name evidence="2" type="ORF">SAMN04490220_8736</name>
</gene>
<dbReference type="AlphaFoldDB" id="A0A1H5M896"/>
<dbReference type="InterPro" id="IPR049449">
    <property type="entry name" value="TesB_ACOT8-like_N"/>
</dbReference>
<dbReference type="Pfam" id="PF13622">
    <property type="entry name" value="4HBT_3"/>
    <property type="match status" value="1"/>
</dbReference>
<dbReference type="OrthoDB" id="9813282at2"/>
<dbReference type="Gene3D" id="3.10.129.10">
    <property type="entry name" value="Hotdog Thioesterase"/>
    <property type="match status" value="1"/>
</dbReference>
<sequence length="146" mass="15274">MARTGAFWDGVEGRTPMPQAARTLGFELIDADPDAGTITVQFEGAQAFTNPFGEVLGGFLAAMLYDTLGPALLATLPDGQFIETLDLQCSFTAPARPGRLVGRGRVVARDADIATLDGSLIDHTGTVVATATATARVVVLDEGHEQ</sequence>
<name>A0A1H5M896_RHOJO</name>
<evidence type="ECO:0000313" key="3">
    <source>
        <dbReference type="Proteomes" id="UP000183407"/>
    </source>
</evidence>
<feature type="domain" description="Acyl-CoA thioesterase-like N-terminal HotDog" evidence="1">
    <location>
        <begin position="52"/>
        <end position="134"/>
    </location>
</feature>
<reference evidence="3" key="1">
    <citation type="submission" date="2016-10" db="EMBL/GenBank/DDBJ databases">
        <authorList>
            <person name="Varghese N."/>
        </authorList>
    </citation>
    <scope>NUCLEOTIDE SEQUENCE [LARGE SCALE GENOMIC DNA]</scope>
    <source>
        <strain evidence="3">DSM 44719</strain>
    </source>
</reference>